<dbReference type="SUPFAM" id="SSF54427">
    <property type="entry name" value="NTF2-like"/>
    <property type="match status" value="1"/>
</dbReference>
<evidence type="ECO:0008006" key="6">
    <source>
        <dbReference type="Google" id="ProtNLM"/>
    </source>
</evidence>
<gene>
    <name evidence="4" type="ORF">LTR82_006855</name>
</gene>
<feature type="coiled-coil region" evidence="1">
    <location>
        <begin position="351"/>
        <end position="378"/>
    </location>
</feature>
<keyword evidence="3" id="KW-0472">Membrane</keyword>
<dbReference type="PANTHER" id="PTHR39401">
    <property type="entry name" value="SNOAL-LIKE DOMAIN-CONTAINING PROTEIN"/>
    <property type="match status" value="1"/>
</dbReference>
<dbReference type="Proteomes" id="UP001168146">
    <property type="component" value="Unassembled WGS sequence"/>
</dbReference>
<evidence type="ECO:0000256" key="2">
    <source>
        <dbReference type="SAM" id="MobiDB-lite"/>
    </source>
</evidence>
<dbReference type="PANTHER" id="PTHR39401:SF1">
    <property type="entry name" value="SNOAL-LIKE DOMAIN-CONTAINING PROTEIN"/>
    <property type="match status" value="1"/>
</dbReference>
<comment type="caution">
    <text evidence="4">The sequence shown here is derived from an EMBL/GenBank/DDBJ whole genome shotgun (WGS) entry which is preliminary data.</text>
</comment>
<dbReference type="EMBL" id="JASUXU010000018">
    <property type="protein sequence ID" value="KAK0321884.1"/>
    <property type="molecule type" value="Genomic_DNA"/>
</dbReference>
<keyword evidence="3" id="KW-0812">Transmembrane</keyword>
<feature type="compositionally biased region" description="Basic and acidic residues" evidence="2">
    <location>
        <begin position="592"/>
        <end position="602"/>
    </location>
</feature>
<evidence type="ECO:0000256" key="1">
    <source>
        <dbReference type="SAM" id="Coils"/>
    </source>
</evidence>
<evidence type="ECO:0000313" key="4">
    <source>
        <dbReference type="EMBL" id="KAK0321884.1"/>
    </source>
</evidence>
<feature type="transmembrane region" description="Helical" evidence="3">
    <location>
        <begin position="223"/>
        <end position="243"/>
    </location>
</feature>
<feature type="transmembrane region" description="Helical" evidence="3">
    <location>
        <begin position="264"/>
        <end position="286"/>
    </location>
</feature>
<sequence length="612" mass="68599">MSQYTAKVPSGDLVKPEIRSFYESFYAVSDTPDAHEKYATFFTQNARLIMASNEANGRDEILSMRKGMWEKVAKRSHKPEKIFSFGLGSNEVMLYGTVDYELKDGKKTGVEWSARARFVDEDGALKMELYQVYLCTTTTITGSLPASRLAGDTMAQRLGVGSSLFLFGAVMVKKLHHEPQAPRVVDPLFDYISTYTGTGHTNATMAPAGPEIAAVVTAAAVPLIVWGPLATALLLIAAMLLLARVSSLFVTKVTRNFARFARGGLGMVLAGLWFLLPLLYQMYGYYAVIDQFSGLLANFVDLPRTALLLAKLATAAMLTLLPALGDADAPGLLLLRIWKLGKDLDLETAGLREEREINRNLRQELEKAKDYAKRMLKITLRHESVEEDLELRLGEAEKARLSAMRKMNIRKDDAYRQMTTEIVSLKHRLHGAEVKARTVELNRDLTLNRDREKAKKDLLAIATKLEETEETSQARLERLNKVTQEVREVRDQLQAAKTGKTKAEEKNERQLDRLEQNKITAAQLNDKFGVAKKAQAAAEVWERRAVTAQEYLKAQLVMTKRELERAAETSKVQVKLSKQDAKEADELRAKLRASKEELEMTKKLGQGQLDQL</sequence>
<dbReference type="AlphaFoldDB" id="A0AAN6FQV2"/>
<feature type="coiled-coil region" evidence="1">
    <location>
        <begin position="451"/>
        <end position="506"/>
    </location>
</feature>
<evidence type="ECO:0000256" key="3">
    <source>
        <dbReference type="SAM" id="Phobius"/>
    </source>
</evidence>
<accession>A0AAN6FQV2</accession>
<feature type="region of interest" description="Disordered" evidence="2">
    <location>
        <begin position="592"/>
        <end position="612"/>
    </location>
</feature>
<evidence type="ECO:0000313" key="5">
    <source>
        <dbReference type="Proteomes" id="UP001168146"/>
    </source>
</evidence>
<keyword evidence="1" id="KW-0175">Coiled coil</keyword>
<reference evidence="4" key="1">
    <citation type="submission" date="2021-12" db="EMBL/GenBank/DDBJ databases">
        <title>Black yeast isolated from Biological Soil Crust.</title>
        <authorList>
            <person name="Kurbessoian T."/>
        </authorList>
    </citation>
    <scope>NUCLEOTIDE SEQUENCE</scope>
    <source>
        <strain evidence="4">CCFEE 5208</strain>
    </source>
</reference>
<proteinExistence type="predicted"/>
<dbReference type="InterPro" id="IPR032710">
    <property type="entry name" value="NTF2-like_dom_sf"/>
</dbReference>
<keyword evidence="3" id="KW-1133">Transmembrane helix</keyword>
<name>A0AAN6FQV2_9PEZI</name>
<organism evidence="4 5">
    <name type="scientific">Friedmanniomyces endolithicus</name>
    <dbReference type="NCBI Taxonomy" id="329885"/>
    <lineage>
        <taxon>Eukaryota</taxon>
        <taxon>Fungi</taxon>
        <taxon>Dikarya</taxon>
        <taxon>Ascomycota</taxon>
        <taxon>Pezizomycotina</taxon>
        <taxon>Dothideomycetes</taxon>
        <taxon>Dothideomycetidae</taxon>
        <taxon>Mycosphaerellales</taxon>
        <taxon>Teratosphaeriaceae</taxon>
        <taxon>Friedmanniomyces</taxon>
    </lineage>
</organism>
<protein>
    <recommendedName>
        <fullName evidence="6">SnoaL-like domain-containing protein</fullName>
    </recommendedName>
</protein>